<evidence type="ECO:0000256" key="4">
    <source>
        <dbReference type="ARBA" id="ARBA00023242"/>
    </source>
</evidence>
<dbReference type="Pfam" id="PF00853">
    <property type="entry name" value="Runt"/>
    <property type="match status" value="1"/>
</dbReference>
<dbReference type="InterPro" id="IPR000040">
    <property type="entry name" value="AML1_Runt"/>
</dbReference>
<dbReference type="GO" id="GO:0005634">
    <property type="term" value="C:nucleus"/>
    <property type="evidence" value="ECO:0007669"/>
    <property type="project" value="UniProtKB-SubCell"/>
</dbReference>
<evidence type="ECO:0000313" key="7">
    <source>
        <dbReference type="Proteomes" id="UP001608902"/>
    </source>
</evidence>
<dbReference type="AlphaFoldDB" id="A0ABD6ETU1"/>
<evidence type="ECO:0000259" key="5">
    <source>
        <dbReference type="PROSITE" id="PS51062"/>
    </source>
</evidence>
<dbReference type="InterPro" id="IPR013524">
    <property type="entry name" value="Runt_dom"/>
</dbReference>
<keyword evidence="3" id="KW-0804">Transcription</keyword>
<gene>
    <name evidence="6" type="ORF">AB6A40_009251</name>
</gene>
<dbReference type="EMBL" id="JBGFUD010009538">
    <property type="protein sequence ID" value="MFH4982542.1"/>
    <property type="molecule type" value="Genomic_DNA"/>
</dbReference>
<dbReference type="PANTHER" id="PTHR11950">
    <property type="entry name" value="RUNT RELATED"/>
    <property type="match status" value="1"/>
</dbReference>
<feature type="domain" description="Runt" evidence="5">
    <location>
        <begin position="13"/>
        <end position="141"/>
    </location>
</feature>
<organism evidence="6 7">
    <name type="scientific">Gnathostoma spinigerum</name>
    <dbReference type="NCBI Taxonomy" id="75299"/>
    <lineage>
        <taxon>Eukaryota</taxon>
        <taxon>Metazoa</taxon>
        <taxon>Ecdysozoa</taxon>
        <taxon>Nematoda</taxon>
        <taxon>Chromadorea</taxon>
        <taxon>Rhabditida</taxon>
        <taxon>Spirurina</taxon>
        <taxon>Gnathostomatomorpha</taxon>
        <taxon>Gnathostomatoidea</taxon>
        <taxon>Gnathostomatidae</taxon>
        <taxon>Gnathostoma</taxon>
    </lineage>
</organism>
<name>A0ABD6ETU1_9BILA</name>
<keyword evidence="2" id="KW-0805">Transcription regulation</keyword>
<accession>A0ABD6ETU1</accession>
<keyword evidence="7" id="KW-1185">Reference proteome</keyword>
<dbReference type="Proteomes" id="UP001608902">
    <property type="component" value="Unassembled WGS sequence"/>
</dbReference>
<evidence type="ECO:0000256" key="2">
    <source>
        <dbReference type="ARBA" id="ARBA00023015"/>
    </source>
</evidence>
<sequence>MGADYGKALSLLEESLTSISATNKILQTGCPNVICTALPSHWRSNKSLPYPFTVFALGPVPDGTVVTVAAGNEENCCADLRNNKTQMNGQIARFNDLRFVGKSGRGKNFHLTITIDTRPAQVAIVGKAIKVTVDGPRDSRNNKRQVFDHRPFHPEEVSNPSAKFAKRMAMEMIPRPVPMTIAPISVYPPLFNTFPFISNPTLPSPTTISYPFTTPIVVPRNPPIPSITSITSSTSMISPLVRPLSANIDRRDQSSTKRTRRKLDIWKPYVH</sequence>
<dbReference type="PANTHER" id="PTHR11950:SF31">
    <property type="entry name" value="SEGMENTATION PROTEIN RUNT"/>
    <property type="match status" value="1"/>
</dbReference>
<dbReference type="InterPro" id="IPR008967">
    <property type="entry name" value="p53-like_TF_DNA-bd_sf"/>
</dbReference>
<dbReference type="SUPFAM" id="SSF49417">
    <property type="entry name" value="p53-like transcription factors"/>
    <property type="match status" value="1"/>
</dbReference>
<comment type="caution">
    <text evidence="6">The sequence shown here is derived from an EMBL/GenBank/DDBJ whole genome shotgun (WGS) entry which is preliminary data.</text>
</comment>
<evidence type="ECO:0000313" key="6">
    <source>
        <dbReference type="EMBL" id="MFH4982542.1"/>
    </source>
</evidence>
<reference evidence="6 7" key="1">
    <citation type="submission" date="2024-08" db="EMBL/GenBank/DDBJ databases">
        <title>Gnathostoma spinigerum genome.</title>
        <authorList>
            <person name="Gonzalez-Bertolin B."/>
            <person name="Monzon S."/>
            <person name="Zaballos A."/>
            <person name="Jimenez P."/>
            <person name="Dekumyoy P."/>
            <person name="Varona S."/>
            <person name="Cuesta I."/>
            <person name="Sumanam S."/>
            <person name="Adisakwattana P."/>
            <person name="Gasser R.B."/>
            <person name="Hernandez-Gonzalez A."/>
            <person name="Young N.D."/>
            <person name="Perteguer M.J."/>
        </authorList>
    </citation>
    <scope>NUCLEOTIDE SEQUENCE [LARGE SCALE GENOMIC DNA]</scope>
    <source>
        <strain evidence="6">AL3</strain>
        <tissue evidence="6">Liver</tissue>
    </source>
</reference>
<dbReference type="PRINTS" id="PR00967">
    <property type="entry name" value="ONCOGENEAML1"/>
</dbReference>
<evidence type="ECO:0000256" key="1">
    <source>
        <dbReference type="ARBA" id="ARBA00004123"/>
    </source>
</evidence>
<evidence type="ECO:0000256" key="3">
    <source>
        <dbReference type="ARBA" id="ARBA00023163"/>
    </source>
</evidence>
<dbReference type="Gene3D" id="2.60.40.720">
    <property type="match status" value="1"/>
</dbReference>
<dbReference type="PROSITE" id="PS51062">
    <property type="entry name" value="RUNT"/>
    <property type="match status" value="1"/>
</dbReference>
<proteinExistence type="predicted"/>
<comment type="subcellular location">
    <subcellularLocation>
        <location evidence="1">Nucleus</location>
    </subcellularLocation>
</comment>
<keyword evidence="4" id="KW-0539">Nucleus</keyword>
<dbReference type="InterPro" id="IPR012346">
    <property type="entry name" value="p53/RUNT-type_TF_DNA-bd_sf"/>
</dbReference>
<protein>
    <recommendedName>
        <fullName evidence="5">Runt domain-containing protein</fullName>
    </recommendedName>
</protein>